<feature type="coiled-coil region" evidence="2">
    <location>
        <begin position="248"/>
        <end position="282"/>
    </location>
</feature>
<dbReference type="RefSeq" id="WP_186947094.1">
    <property type="nucleotide sequence ID" value="NZ_JACOGF010000004.1"/>
</dbReference>
<comment type="similarity">
    <text evidence="1">Belongs to the UPF0751 family.</text>
</comment>
<feature type="region of interest" description="Disordered" evidence="3">
    <location>
        <begin position="1"/>
        <end position="32"/>
    </location>
</feature>
<feature type="compositionally biased region" description="Polar residues" evidence="3">
    <location>
        <begin position="20"/>
        <end position="31"/>
    </location>
</feature>
<comment type="caution">
    <text evidence="4">The sequence shown here is derived from an EMBL/GenBank/DDBJ whole genome shotgun (WGS) entry which is preliminary data.</text>
</comment>
<evidence type="ECO:0000313" key="4">
    <source>
        <dbReference type="EMBL" id="MBC3917858.1"/>
    </source>
</evidence>
<keyword evidence="2" id="KW-0175">Coiled coil</keyword>
<accession>A0ABR6ZQQ7</accession>
<feature type="compositionally biased region" description="Basic and acidic residues" evidence="3">
    <location>
        <begin position="1"/>
        <end position="13"/>
    </location>
</feature>
<reference evidence="4 5" key="1">
    <citation type="submission" date="2020-08" db="EMBL/GenBank/DDBJ databases">
        <title>Novel species isolated from subtropical streams in China.</title>
        <authorList>
            <person name="Lu H."/>
        </authorList>
    </citation>
    <scope>NUCLEOTIDE SEQUENCE [LARGE SCALE GENOMIC DNA]</scope>
    <source>
        <strain evidence="4 5">CY18W</strain>
    </source>
</reference>
<keyword evidence="5" id="KW-1185">Reference proteome</keyword>
<sequence length="430" mass="47762">MCDQEKPSSDHQHQLAVADNSGTSDTTQAQGSRRRRLWDLPHECHCPVIGVCLPLATLRRIVNKSLNGKTVADDYEIHVGAISDCGRRNRLSEALQQELEQRYARTIQLFRTAKTTAAVTRLWLDAIDQGDVAGAFWAALTHPRCDSNLQDGLCRDMHMLQHQAGASVRIDVNRFNALLEQNKLLTRELGRVQERHTRAIAEKTNEIEKQNALLIQLRAENIGKDSSILFLSNDLNTLKAGVPELDTRQRLQKKIEQMADRQTELENQVRDLKQKLSSVSKIAEVADNQAGTDDVVSKTPENNTFPITLHLQQKTVLCVGGRSGNVPTYRDLVERIGGRFAHHDGGLEDNQSLLDASLAAADLVICQTGCISHTAYWRVKDFCKRTGKRCVFVENPSVSSLARGLEQFSSEGKADTASPAVTGKNLETVK</sequence>
<name>A0ABR6ZQQ7_9BURK</name>
<feature type="region of interest" description="Disordered" evidence="3">
    <location>
        <begin position="411"/>
        <end position="430"/>
    </location>
</feature>
<protein>
    <submittedName>
        <fullName evidence="4">DUF2325 domain-containing protein</fullName>
    </submittedName>
</protein>
<dbReference type="Proteomes" id="UP000650424">
    <property type="component" value="Unassembled WGS sequence"/>
</dbReference>
<evidence type="ECO:0000256" key="1">
    <source>
        <dbReference type="ARBA" id="ARBA00007189"/>
    </source>
</evidence>
<evidence type="ECO:0000256" key="2">
    <source>
        <dbReference type="SAM" id="Coils"/>
    </source>
</evidence>
<dbReference type="InterPro" id="IPR016772">
    <property type="entry name" value="UCP020408"/>
</dbReference>
<evidence type="ECO:0000256" key="3">
    <source>
        <dbReference type="SAM" id="MobiDB-lite"/>
    </source>
</evidence>
<dbReference type="EMBL" id="JACOGF010000004">
    <property type="protein sequence ID" value="MBC3917858.1"/>
    <property type="molecule type" value="Genomic_DNA"/>
</dbReference>
<proteinExistence type="inferred from homology"/>
<evidence type="ECO:0000313" key="5">
    <source>
        <dbReference type="Proteomes" id="UP000650424"/>
    </source>
</evidence>
<feature type="coiled-coil region" evidence="2">
    <location>
        <begin position="175"/>
        <end position="220"/>
    </location>
</feature>
<dbReference type="Pfam" id="PF10087">
    <property type="entry name" value="DUF2325"/>
    <property type="match status" value="1"/>
</dbReference>
<gene>
    <name evidence="4" type="ORF">H8L32_10270</name>
</gene>
<organism evidence="4 5">
    <name type="scientific">Undibacterium hunanense</name>
    <dbReference type="NCBI Taxonomy" id="2762292"/>
    <lineage>
        <taxon>Bacteria</taxon>
        <taxon>Pseudomonadati</taxon>
        <taxon>Pseudomonadota</taxon>
        <taxon>Betaproteobacteria</taxon>
        <taxon>Burkholderiales</taxon>
        <taxon>Oxalobacteraceae</taxon>
        <taxon>Undibacterium</taxon>
    </lineage>
</organism>